<dbReference type="CDD" id="cd04186">
    <property type="entry name" value="GT_2_like_c"/>
    <property type="match status" value="1"/>
</dbReference>
<reference evidence="6 7" key="1">
    <citation type="submission" date="2007-05" db="EMBL/GenBank/DDBJ databases">
        <title>Complete sequence of Geobacter uraniireducens Rf4.</title>
        <authorList>
            <consortium name="US DOE Joint Genome Institute"/>
            <person name="Copeland A."/>
            <person name="Lucas S."/>
            <person name="Lapidus A."/>
            <person name="Barry K."/>
            <person name="Detter J.C."/>
            <person name="Glavina del Rio T."/>
            <person name="Hammon N."/>
            <person name="Israni S."/>
            <person name="Dalin E."/>
            <person name="Tice H."/>
            <person name="Pitluck S."/>
            <person name="Chertkov O."/>
            <person name="Brettin T."/>
            <person name="Bruce D."/>
            <person name="Han C."/>
            <person name="Schmutz J."/>
            <person name="Larimer F."/>
            <person name="Land M."/>
            <person name="Hauser L."/>
            <person name="Kyrpides N."/>
            <person name="Mikhailova N."/>
            <person name="Shelobolina E."/>
            <person name="Aklujkar M."/>
            <person name="Lovley D."/>
            <person name="Richardson P."/>
        </authorList>
    </citation>
    <scope>NUCLEOTIDE SEQUENCE [LARGE SCALE GENOMIC DNA]</scope>
    <source>
        <strain evidence="6 7">Rf4</strain>
    </source>
</reference>
<dbReference type="Gene3D" id="3.90.550.10">
    <property type="entry name" value="Spore Coat Polysaccharide Biosynthesis Protein SpsA, Chain A"/>
    <property type="match status" value="1"/>
</dbReference>
<dbReference type="CAZy" id="GT2">
    <property type="family name" value="Glycosyltransferase Family 2"/>
</dbReference>
<dbReference type="STRING" id="351605.Gura_3221"/>
<comment type="similarity">
    <text evidence="1">Belongs to the glycosyltransferase 2 family.</text>
</comment>
<protein>
    <submittedName>
        <fullName evidence="6">Glycosyl transferase, family 2</fullName>
    </submittedName>
</protein>
<evidence type="ECO:0000313" key="6">
    <source>
        <dbReference type="EMBL" id="ABQ27382.1"/>
    </source>
</evidence>
<accession>A5G6G4</accession>
<proteinExistence type="inferred from homology"/>
<dbReference type="SUPFAM" id="SSF53448">
    <property type="entry name" value="Nucleotide-diphospho-sugar transferases"/>
    <property type="match status" value="1"/>
</dbReference>
<feature type="domain" description="Glycosyltransferase 2-like" evidence="5">
    <location>
        <begin position="8"/>
        <end position="133"/>
    </location>
</feature>
<dbReference type="Pfam" id="PF00535">
    <property type="entry name" value="Glycos_transf_2"/>
    <property type="match status" value="1"/>
</dbReference>
<dbReference type="RefSeq" id="WP_011940045.1">
    <property type="nucleotide sequence ID" value="NC_009483.1"/>
</dbReference>
<evidence type="ECO:0000259" key="5">
    <source>
        <dbReference type="Pfam" id="PF00535"/>
    </source>
</evidence>
<dbReference type="PANTHER" id="PTHR43179:SF12">
    <property type="entry name" value="GALACTOFURANOSYLTRANSFERASE GLFT2"/>
    <property type="match status" value="1"/>
</dbReference>
<dbReference type="PANTHER" id="PTHR43179">
    <property type="entry name" value="RHAMNOSYLTRANSFERASE WBBL"/>
    <property type="match status" value="1"/>
</dbReference>
<keyword evidence="2" id="KW-0328">Glycosyltransferase</keyword>
<evidence type="ECO:0000256" key="3">
    <source>
        <dbReference type="ARBA" id="ARBA00022679"/>
    </source>
</evidence>
<dbReference type="KEGG" id="gur:Gura_3221"/>
<keyword evidence="4" id="KW-1133">Transmembrane helix</keyword>
<dbReference type="EMBL" id="CP000698">
    <property type="protein sequence ID" value="ABQ27382.1"/>
    <property type="molecule type" value="Genomic_DNA"/>
</dbReference>
<organism evidence="6 7">
    <name type="scientific">Geotalea uraniireducens (strain Rf4)</name>
    <name type="common">Geobacter uraniireducens</name>
    <dbReference type="NCBI Taxonomy" id="351605"/>
    <lineage>
        <taxon>Bacteria</taxon>
        <taxon>Pseudomonadati</taxon>
        <taxon>Thermodesulfobacteriota</taxon>
        <taxon>Desulfuromonadia</taxon>
        <taxon>Geobacterales</taxon>
        <taxon>Geobacteraceae</taxon>
        <taxon>Geotalea</taxon>
    </lineage>
</organism>
<evidence type="ECO:0000256" key="1">
    <source>
        <dbReference type="ARBA" id="ARBA00006739"/>
    </source>
</evidence>
<gene>
    <name evidence="6" type="ordered locus">Gura_3221</name>
</gene>
<feature type="transmembrane region" description="Helical" evidence="4">
    <location>
        <begin position="259"/>
        <end position="277"/>
    </location>
</feature>
<dbReference type="AlphaFoldDB" id="A5G6G4"/>
<dbReference type="InterPro" id="IPR029044">
    <property type="entry name" value="Nucleotide-diphossugar_trans"/>
</dbReference>
<sequence length="328" mass="37394">MAYTRGVSIVIPTYNGIRLLEENLPPLFAALDEWSGSHEVIVVDDCSIDETVGMLRELFPRVKLLQNVRNEGFSRTCNKGMREASYPVTICLNNDVRVTSGFVAPLLAHFDDPSIFAVTPNILAEREGRNQGIVYGLYGKGFIKGGFAALDERCGVRENLYAIGACVAYDMIKFRALGGYAEIYTPYLFEDVDISYRAWKRGWRSIYEPGATVYHYSSATIGKTKKRQKRTIYFRNRFLFHWINLTDPSFIFLNAVHTFLRLAFCFLWFDFTYYAALRSAMARVRDVARMRRSVLDNLLLSDQAILRRTEKVVPVEGARGEFSKGITS</sequence>
<evidence type="ECO:0000256" key="4">
    <source>
        <dbReference type="SAM" id="Phobius"/>
    </source>
</evidence>
<dbReference type="HOGENOM" id="CLU_023845_0_1_7"/>
<dbReference type="InterPro" id="IPR001173">
    <property type="entry name" value="Glyco_trans_2-like"/>
</dbReference>
<evidence type="ECO:0000313" key="7">
    <source>
        <dbReference type="Proteomes" id="UP000006695"/>
    </source>
</evidence>
<keyword evidence="3 6" id="KW-0808">Transferase</keyword>
<dbReference type="Proteomes" id="UP000006695">
    <property type="component" value="Chromosome"/>
</dbReference>
<dbReference type="GO" id="GO:0016757">
    <property type="term" value="F:glycosyltransferase activity"/>
    <property type="evidence" value="ECO:0007669"/>
    <property type="project" value="UniProtKB-KW"/>
</dbReference>
<name>A5G6G4_GEOUR</name>
<dbReference type="OrthoDB" id="9783791at2"/>
<keyword evidence="4" id="KW-0472">Membrane</keyword>
<evidence type="ECO:0000256" key="2">
    <source>
        <dbReference type="ARBA" id="ARBA00022676"/>
    </source>
</evidence>
<keyword evidence="7" id="KW-1185">Reference proteome</keyword>
<keyword evidence="4" id="KW-0812">Transmembrane</keyword>